<dbReference type="InterPro" id="IPR032801">
    <property type="entry name" value="PXL2A/B/C"/>
</dbReference>
<dbReference type="PANTHER" id="PTHR42336:SF1">
    <property type="entry name" value="ALKYL HYDROPEROXIDE REDUCTASE SUBUNIT C_ THIOL SPECIFIC ANTIOXIDANT DOMAIN-CONTAINING PROTEIN"/>
    <property type="match status" value="1"/>
</dbReference>
<organism evidence="2 3">
    <name type="scientific">Mycena albidolilacea</name>
    <dbReference type="NCBI Taxonomy" id="1033008"/>
    <lineage>
        <taxon>Eukaryota</taxon>
        <taxon>Fungi</taxon>
        <taxon>Dikarya</taxon>
        <taxon>Basidiomycota</taxon>
        <taxon>Agaricomycotina</taxon>
        <taxon>Agaricomycetes</taxon>
        <taxon>Agaricomycetidae</taxon>
        <taxon>Agaricales</taxon>
        <taxon>Marasmiineae</taxon>
        <taxon>Mycenaceae</taxon>
        <taxon>Mycena</taxon>
    </lineage>
</organism>
<protein>
    <recommendedName>
        <fullName evidence="4">Thioredoxin domain-containing protein</fullName>
    </recommendedName>
</protein>
<evidence type="ECO:0008006" key="4">
    <source>
        <dbReference type="Google" id="ProtNLM"/>
    </source>
</evidence>
<dbReference type="Proteomes" id="UP001218218">
    <property type="component" value="Unassembled WGS sequence"/>
</dbReference>
<comment type="caution">
    <text evidence="2">The sequence shown here is derived from an EMBL/GenBank/DDBJ whole genome shotgun (WGS) entry which is preliminary data.</text>
</comment>
<reference evidence="2" key="1">
    <citation type="submission" date="2023-03" db="EMBL/GenBank/DDBJ databases">
        <title>Massive genome expansion in bonnet fungi (Mycena s.s.) driven by repeated elements and novel gene families across ecological guilds.</title>
        <authorList>
            <consortium name="Lawrence Berkeley National Laboratory"/>
            <person name="Harder C.B."/>
            <person name="Miyauchi S."/>
            <person name="Viragh M."/>
            <person name="Kuo A."/>
            <person name="Thoen E."/>
            <person name="Andreopoulos B."/>
            <person name="Lu D."/>
            <person name="Skrede I."/>
            <person name="Drula E."/>
            <person name="Henrissat B."/>
            <person name="Morin E."/>
            <person name="Kohler A."/>
            <person name="Barry K."/>
            <person name="LaButti K."/>
            <person name="Morin E."/>
            <person name="Salamov A."/>
            <person name="Lipzen A."/>
            <person name="Mereny Z."/>
            <person name="Hegedus B."/>
            <person name="Baldrian P."/>
            <person name="Stursova M."/>
            <person name="Weitz H."/>
            <person name="Taylor A."/>
            <person name="Grigoriev I.V."/>
            <person name="Nagy L.G."/>
            <person name="Martin F."/>
            <person name="Kauserud H."/>
        </authorList>
    </citation>
    <scope>NUCLEOTIDE SEQUENCE</scope>
    <source>
        <strain evidence="2">CBHHK002</strain>
    </source>
</reference>
<dbReference type="EMBL" id="JARIHO010000089">
    <property type="protein sequence ID" value="KAJ7307044.1"/>
    <property type="molecule type" value="Genomic_DNA"/>
</dbReference>
<dbReference type="Gene3D" id="3.40.30.10">
    <property type="entry name" value="Glutaredoxin"/>
    <property type="match status" value="1"/>
</dbReference>
<dbReference type="SUPFAM" id="SSF52833">
    <property type="entry name" value="Thioredoxin-like"/>
    <property type="match status" value="1"/>
</dbReference>
<name>A0AAD6Z4W0_9AGAR</name>
<dbReference type="AlphaFoldDB" id="A0AAD6Z4W0"/>
<evidence type="ECO:0000256" key="1">
    <source>
        <dbReference type="SAM" id="MobiDB-lite"/>
    </source>
</evidence>
<dbReference type="InterPro" id="IPR036249">
    <property type="entry name" value="Thioredoxin-like_sf"/>
</dbReference>
<accession>A0AAD6Z4W0</accession>
<feature type="region of interest" description="Disordered" evidence="1">
    <location>
        <begin position="18"/>
        <end position="37"/>
    </location>
</feature>
<proteinExistence type="predicted"/>
<evidence type="ECO:0000313" key="2">
    <source>
        <dbReference type="EMBL" id="KAJ7307044.1"/>
    </source>
</evidence>
<dbReference type="PANTHER" id="PTHR42336">
    <property type="entry name" value="THIOREDOXIN DOMAIN-CONTAINING PROTEIN-RELATED"/>
    <property type="match status" value="1"/>
</dbReference>
<gene>
    <name evidence="2" type="ORF">DFH08DRAFT_901097</name>
</gene>
<dbReference type="Pfam" id="PF13911">
    <property type="entry name" value="AhpC-TSA_2"/>
    <property type="match status" value="1"/>
</dbReference>
<evidence type="ECO:0000313" key="3">
    <source>
        <dbReference type="Proteomes" id="UP001218218"/>
    </source>
</evidence>
<keyword evidence="3" id="KW-1185">Reference proteome</keyword>
<sequence>MTFRQELSSFWVPEAKTTQPLPEVGSKAPSSDNLRLPNPDGRPIIVTFLRHCGCPFAEKTFKALRTTAAHNPDIRFIAVSHSDQGATDRWIAAVGGSDAVEILVNADRNIYALWGLGNSSFGHFMSPSGLWAAHRLGKDEGSWNRPTESGNRWQTSGSFAVDGEGTVRWGGAMRRADEIPNFEEAVERLKVAEPTTGVQR</sequence>